<reference evidence="2" key="1">
    <citation type="journal article" date="2019" name="Int. J. Syst. Evol. Microbiol.">
        <title>The Global Catalogue of Microorganisms (GCM) 10K type strain sequencing project: providing services to taxonomists for standard genome sequencing and annotation.</title>
        <authorList>
            <consortium name="The Broad Institute Genomics Platform"/>
            <consortium name="The Broad Institute Genome Sequencing Center for Infectious Disease"/>
            <person name="Wu L."/>
            <person name="Ma J."/>
        </authorList>
    </citation>
    <scope>NUCLEOTIDE SEQUENCE [LARGE SCALE GENOMIC DNA]</scope>
    <source>
        <strain evidence="2">KCTC 42282</strain>
    </source>
</reference>
<evidence type="ECO:0000313" key="1">
    <source>
        <dbReference type="EMBL" id="MFC3640135.1"/>
    </source>
</evidence>
<dbReference type="RefSeq" id="WP_244643295.1">
    <property type="nucleotide sequence ID" value="NZ_BNCG01000055.1"/>
</dbReference>
<dbReference type="Proteomes" id="UP001595704">
    <property type="component" value="Unassembled WGS sequence"/>
</dbReference>
<gene>
    <name evidence="1" type="ORF">ACFONL_22620</name>
</gene>
<accession>A0ABV7UN71</accession>
<evidence type="ECO:0000313" key="2">
    <source>
        <dbReference type="Proteomes" id="UP001595704"/>
    </source>
</evidence>
<organism evidence="1 2">
    <name type="scientific">Camelimonas fluminis</name>
    <dbReference type="NCBI Taxonomy" id="1576911"/>
    <lineage>
        <taxon>Bacteria</taxon>
        <taxon>Pseudomonadati</taxon>
        <taxon>Pseudomonadota</taxon>
        <taxon>Alphaproteobacteria</taxon>
        <taxon>Hyphomicrobiales</taxon>
        <taxon>Chelatococcaceae</taxon>
        <taxon>Camelimonas</taxon>
    </lineage>
</organism>
<dbReference type="EMBL" id="JBHRYC010000118">
    <property type="protein sequence ID" value="MFC3640135.1"/>
    <property type="molecule type" value="Genomic_DNA"/>
</dbReference>
<name>A0ABV7UN71_9HYPH</name>
<keyword evidence="2" id="KW-1185">Reference proteome</keyword>
<protein>
    <submittedName>
        <fullName evidence="1">Uncharacterized protein</fullName>
    </submittedName>
</protein>
<sequence length="87" mass="9304">MSIVVQLKEPPQPVNHFIVNRDSVGRWTVRDARNLIGGTLVSRSAALHFARQESNYLPGAVICTDDSSGVGFETLFAHKGAPVGGSV</sequence>
<proteinExistence type="predicted"/>
<comment type="caution">
    <text evidence="1">The sequence shown here is derived from an EMBL/GenBank/DDBJ whole genome shotgun (WGS) entry which is preliminary data.</text>
</comment>